<gene>
    <name evidence="1" type="ORF">QE152_g4311</name>
</gene>
<evidence type="ECO:0000313" key="2">
    <source>
        <dbReference type="Proteomes" id="UP001458880"/>
    </source>
</evidence>
<dbReference type="Proteomes" id="UP001458880">
    <property type="component" value="Unassembled WGS sequence"/>
</dbReference>
<evidence type="ECO:0000313" key="1">
    <source>
        <dbReference type="EMBL" id="KAK9752355.1"/>
    </source>
</evidence>
<reference evidence="1 2" key="1">
    <citation type="journal article" date="2024" name="BMC Genomics">
        <title>De novo assembly and annotation of Popillia japonica's genome with initial clues to its potential as an invasive pest.</title>
        <authorList>
            <person name="Cucini C."/>
            <person name="Boschi S."/>
            <person name="Funari R."/>
            <person name="Cardaioli E."/>
            <person name="Iannotti N."/>
            <person name="Marturano G."/>
            <person name="Paoli F."/>
            <person name="Bruttini M."/>
            <person name="Carapelli A."/>
            <person name="Frati F."/>
            <person name="Nardi F."/>
        </authorList>
    </citation>
    <scope>NUCLEOTIDE SEQUENCE [LARGE SCALE GENOMIC DNA]</scope>
    <source>
        <strain evidence="1">DMR45628</strain>
    </source>
</reference>
<organism evidence="1 2">
    <name type="scientific">Popillia japonica</name>
    <name type="common">Japanese beetle</name>
    <dbReference type="NCBI Taxonomy" id="7064"/>
    <lineage>
        <taxon>Eukaryota</taxon>
        <taxon>Metazoa</taxon>
        <taxon>Ecdysozoa</taxon>
        <taxon>Arthropoda</taxon>
        <taxon>Hexapoda</taxon>
        <taxon>Insecta</taxon>
        <taxon>Pterygota</taxon>
        <taxon>Neoptera</taxon>
        <taxon>Endopterygota</taxon>
        <taxon>Coleoptera</taxon>
        <taxon>Polyphaga</taxon>
        <taxon>Scarabaeiformia</taxon>
        <taxon>Scarabaeidae</taxon>
        <taxon>Rutelinae</taxon>
        <taxon>Popillia</taxon>
    </lineage>
</organism>
<dbReference type="AlphaFoldDB" id="A0AAW1N1S1"/>
<sequence>MNRNLLTNATQSLCSKAEEWFSANMLKFVMNRNLLTNATQSLCSKAEEWFSANMLKLNPVKTQTLTFSAVCGDGLGVATLLGVTLDDRLSWCPRINRQCGLF</sequence>
<comment type="caution">
    <text evidence="1">The sequence shown here is derived from an EMBL/GenBank/DDBJ whole genome shotgun (WGS) entry which is preliminary data.</text>
</comment>
<protein>
    <submittedName>
        <fullName evidence="1">Uncharacterized protein</fullName>
    </submittedName>
</protein>
<dbReference type="EMBL" id="JASPKY010000021">
    <property type="protein sequence ID" value="KAK9752355.1"/>
    <property type="molecule type" value="Genomic_DNA"/>
</dbReference>
<proteinExistence type="predicted"/>
<accession>A0AAW1N1S1</accession>
<name>A0AAW1N1S1_POPJA</name>
<keyword evidence="2" id="KW-1185">Reference proteome</keyword>